<gene>
    <name evidence="2" type="ORF">FQY83_14670</name>
</gene>
<dbReference type="RefSeq" id="WP_146388720.1">
    <property type="nucleotide sequence ID" value="NZ_VOHK01000006.1"/>
</dbReference>
<dbReference type="Proteomes" id="UP000319980">
    <property type="component" value="Unassembled WGS sequence"/>
</dbReference>
<evidence type="ECO:0000313" key="2">
    <source>
        <dbReference type="EMBL" id="TWT18617.1"/>
    </source>
</evidence>
<feature type="region of interest" description="Disordered" evidence="1">
    <location>
        <begin position="674"/>
        <end position="695"/>
    </location>
</feature>
<dbReference type="PANTHER" id="PTHR41244:SF1">
    <property type="entry name" value="GLYCOSYLTRANSFERASE"/>
    <property type="match status" value="1"/>
</dbReference>
<keyword evidence="3" id="KW-1185">Reference proteome</keyword>
<name>A0A5C5TY74_9GAMM</name>
<evidence type="ECO:0000256" key="1">
    <source>
        <dbReference type="SAM" id="MobiDB-lite"/>
    </source>
</evidence>
<accession>A0A5C5TY74</accession>
<dbReference type="AlphaFoldDB" id="A0A5C5TY74"/>
<dbReference type="InterPro" id="IPR007739">
    <property type="entry name" value="RgpF"/>
</dbReference>
<organism evidence="2 3">
    <name type="scientific">Luteimonas marina</name>
    <dbReference type="NCBI Taxonomy" id="488485"/>
    <lineage>
        <taxon>Bacteria</taxon>
        <taxon>Pseudomonadati</taxon>
        <taxon>Pseudomonadota</taxon>
        <taxon>Gammaproteobacteria</taxon>
        <taxon>Lysobacterales</taxon>
        <taxon>Lysobacteraceae</taxon>
        <taxon>Luteimonas</taxon>
    </lineage>
</organism>
<dbReference type="InterPro" id="IPR032719">
    <property type="entry name" value="WbsX"/>
</dbReference>
<dbReference type="Pfam" id="PF14307">
    <property type="entry name" value="Glyco_tran_WbsX"/>
    <property type="match status" value="1"/>
</dbReference>
<reference evidence="2 3" key="1">
    <citation type="journal article" date="2008" name="Int. J. Syst. Evol. Microbiol.">
        <title>Luteimonas marina sp. nov., isolated from seawater.</title>
        <authorList>
            <person name="Baik K.S."/>
            <person name="Park S.C."/>
            <person name="Kim M.S."/>
            <person name="Kim E.M."/>
            <person name="Park C."/>
            <person name="Chun J."/>
            <person name="Seong C.N."/>
        </authorList>
    </citation>
    <scope>NUCLEOTIDE SEQUENCE [LARGE SCALE GENOMIC DNA]</scope>
    <source>
        <strain evidence="2 3">FR1330</strain>
    </source>
</reference>
<evidence type="ECO:0008006" key="4">
    <source>
        <dbReference type="Google" id="ProtNLM"/>
    </source>
</evidence>
<sequence>MSRRTPLPLLRTAVFHVLRGLFRAVPLGEASRDRLRQWFLGRLGFLVPAPPRGLPANAHARERQGRRDATGRAIGYRGASTPVLPSPLPARLVAFYLPQFHPIPENDAAWGAGFTEWRNVNRATPQFDGHAQPRLSGDLGDYDLRDTDVMRRQAELARRHGIGAFAFYFYWFNGTRPLEAPLQAWLRNRDIDLPFCLCWANESWSRRWDGRDNEIILGQQHSAEDDLAFIRHVARYLEDPRYLRVDGKPVLLVYRPSLFPDIRATAGRWRSECERLGVGGIHLCYVQGFERPDPGDIGFDAAIEFPPNLSEPTDITRWQRLLNPDFAGKALDWRQLAAGALRRSPPPYTLYPCVNPGWDNEPRRTGLGRVFLHASPRRYRDWLSSTIRERLASPRPDERLVFINAWNEWAEGAVLEPDRRLGHAWLHATSEGLRHAAGDRTQPSGPAAVVHAWYPDEFADILQRLVGTRIDWRLYVTTSPEREREIRRVLERSALSGEVVVSENRGRDILPFLRVADRLLDEGHDIVLKLHTKRSQHRRDGDQWRRDMLDRLMAPQRAGRILDAFASDPLLGAVGPEGHLQPMQTYLAANRDAIEYLVTRLGLQDRRYLPHRFIAGSMFWCRLDALRPLLDAHLEEWEFEPEDGQLDGTLAHAIERIFALCVNDAGFETRSAADVCGEPDTEGDRPYPYARPSRG</sequence>
<dbReference type="Gene3D" id="3.20.20.80">
    <property type="entry name" value="Glycosidases"/>
    <property type="match status" value="1"/>
</dbReference>
<proteinExistence type="predicted"/>
<dbReference type="EMBL" id="VOHK01000006">
    <property type="protein sequence ID" value="TWT18617.1"/>
    <property type="molecule type" value="Genomic_DNA"/>
</dbReference>
<protein>
    <recommendedName>
        <fullName evidence="4">Lipopolysaccharide biosynthesis protein</fullName>
    </recommendedName>
</protein>
<dbReference type="OrthoDB" id="9816424at2"/>
<dbReference type="Pfam" id="PF05045">
    <property type="entry name" value="RgpF"/>
    <property type="match status" value="1"/>
</dbReference>
<dbReference type="PANTHER" id="PTHR41244">
    <property type="entry name" value="RHAMNAN SYNTHESIS F"/>
    <property type="match status" value="1"/>
</dbReference>
<comment type="caution">
    <text evidence="2">The sequence shown here is derived from an EMBL/GenBank/DDBJ whole genome shotgun (WGS) entry which is preliminary data.</text>
</comment>
<evidence type="ECO:0000313" key="3">
    <source>
        <dbReference type="Proteomes" id="UP000319980"/>
    </source>
</evidence>
<dbReference type="CDD" id="cd11579">
    <property type="entry name" value="Glyco_tran_WbsX"/>
    <property type="match status" value="1"/>
</dbReference>